<sequence>MRPTTDPSAWLAQADPCSAREAWDLFAAAATLRSVGVYRCQPSADGRTVKLTVRHVPQALVLYGLTGRQRLVDALMAWCEAELPQVTLPEITVQPMASTTASRRPGMDSIQPVQTAGQRTGFRFPAA</sequence>
<dbReference type="RefSeq" id="WP_151123975.1">
    <property type="nucleotide sequence ID" value="NZ_CP088081.1"/>
</dbReference>
<dbReference type="Proteomes" id="UP000430120">
    <property type="component" value="Unassembled WGS sequence"/>
</dbReference>
<name>A0A643FCK0_IDEDE</name>
<organism evidence="2 3">
    <name type="scientific">Ideonella dechloratans</name>
    <dbReference type="NCBI Taxonomy" id="36863"/>
    <lineage>
        <taxon>Bacteria</taxon>
        <taxon>Pseudomonadati</taxon>
        <taxon>Pseudomonadota</taxon>
        <taxon>Betaproteobacteria</taxon>
        <taxon>Burkholderiales</taxon>
        <taxon>Sphaerotilaceae</taxon>
        <taxon>Ideonella</taxon>
    </lineage>
</organism>
<proteinExistence type="predicted"/>
<evidence type="ECO:0000313" key="3">
    <source>
        <dbReference type="Proteomes" id="UP000430120"/>
    </source>
</evidence>
<feature type="region of interest" description="Disordered" evidence="1">
    <location>
        <begin position="96"/>
        <end position="127"/>
    </location>
</feature>
<reference evidence="2 3" key="1">
    <citation type="submission" date="2019-09" db="EMBL/GenBank/DDBJ databases">
        <title>Draft genome sequences of 48 bacterial type strains from the CCUG.</title>
        <authorList>
            <person name="Tunovic T."/>
            <person name="Pineiro-Iglesias B."/>
            <person name="Unosson C."/>
            <person name="Inganas E."/>
            <person name="Ohlen M."/>
            <person name="Cardew S."/>
            <person name="Jensie-Markopoulos S."/>
            <person name="Salva-Serra F."/>
            <person name="Jaen-Luchoro D."/>
            <person name="Karlsson R."/>
            <person name="Svensson-Stadler L."/>
            <person name="Chun J."/>
            <person name="Moore E."/>
        </authorList>
    </citation>
    <scope>NUCLEOTIDE SEQUENCE [LARGE SCALE GENOMIC DNA]</scope>
    <source>
        <strain evidence="2 3">CCUG 30977</strain>
    </source>
</reference>
<gene>
    <name evidence="2" type="ORF">F7Q92_09835</name>
</gene>
<dbReference type="AlphaFoldDB" id="A0A643FCK0"/>
<evidence type="ECO:0000256" key="1">
    <source>
        <dbReference type="SAM" id="MobiDB-lite"/>
    </source>
</evidence>
<dbReference type="EMBL" id="VZPB01000019">
    <property type="protein sequence ID" value="KAB0583023.1"/>
    <property type="molecule type" value="Genomic_DNA"/>
</dbReference>
<evidence type="ECO:0000313" key="2">
    <source>
        <dbReference type="EMBL" id="KAB0583023.1"/>
    </source>
</evidence>
<comment type="caution">
    <text evidence="2">The sequence shown here is derived from an EMBL/GenBank/DDBJ whole genome shotgun (WGS) entry which is preliminary data.</text>
</comment>
<keyword evidence="3" id="KW-1185">Reference proteome</keyword>
<accession>A0A643FCK0</accession>
<protein>
    <submittedName>
        <fullName evidence="2">Uncharacterized protein</fullName>
    </submittedName>
</protein>